<dbReference type="PANTHER" id="PTHR11113">
    <property type="entry name" value="N-ACETYLGLUCOSAMINE-6-PHOSPHATE DEACETYLASE"/>
    <property type="match status" value="1"/>
</dbReference>
<dbReference type="GO" id="GO:0006046">
    <property type="term" value="P:N-acetylglucosamine catabolic process"/>
    <property type="evidence" value="ECO:0007669"/>
    <property type="project" value="TreeGrafter"/>
</dbReference>
<evidence type="ECO:0000256" key="3">
    <source>
        <dbReference type="SAM" id="MobiDB-lite"/>
    </source>
</evidence>
<dbReference type="Gene3D" id="3.20.20.140">
    <property type="entry name" value="Metal-dependent hydrolases"/>
    <property type="match status" value="1"/>
</dbReference>
<feature type="region of interest" description="Disordered" evidence="3">
    <location>
        <begin position="59"/>
        <end position="83"/>
    </location>
</feature>
<comment type="similarity">
    <text evidence="1">Belongs to the metallo-dependent hydrolases superfamily. NagA family.</text>
</comment>
<evidence type="ECO:0000259" key="4">
    <source>
        <dbReference type="Pfam" id="PF01979"/>
    </source>
</evidence>
<dbReference type="GO" id="GO:0008448">
    <property type="term" value="F:N-acetylglucosamine-6-phosphate deacetylase activity"/>
    <property type="evidence" value="ECO:0007669"/>
    <property type="project" value="UniProtKB-EC"/>
</dbReference>
<proteinExistence type="inferred from homology"/>
<dbReference type="Pfam" id="PF01979">
    <property type="entry name" value="Amidohydro_1"/>
    <property type="match status" value="1"/>
</dbReference>
<dbReference type="EMBL" id="FUKP01000014">
    <property type="protein sequence ID" value="SJN18974.1"/>
    <property type="molecule type" value="Genomic_DNA"/>
</dbReference>
<dbReference type="Proteomes" id="UP000196230">
    <property type="component" value="Unassembled WGS sequence"/>
</dbReference>
<dbReference type="AlphaFoldDB" id="A0A1R4IHB3"/>
<dbReference type="EC" id="3.5.1.25" evidence="5"/>
<evidence type="ECO:0000256" key="2">
    <source>
        <dbReference type="ARBA" id="ARBA00022801"/>
    </source>
</evidence>
<dbReference type="SUPFAM" id="SSF51556">
    <property type="entry name" value="Metallo-dependent hydrolases"/>
    <property type="match status" value="1"/>
</dbReference>
<evidence type="ECO:0000313" key="6">
    <source>
        <dbReference type="Proteomes" id="UP000196230"/>
    </source>
</evidence>
<dbReference type="InterPro" id="IPR006680">
    <property type="entry name" value="Amidohydro-rel"/>
</dbReference>
<evidence type="ECO:0000313" key="5">
    <source>
        <dbReference type="EMBL" id="SJN18974.1"/>
    </source>
</evidence>
<dbReference type="InterPro" id="IPR011059">
    <property type="entry name" value="Metal-dep_hydrolase_composite"/>
</dbReference>
<feature type="region of interest" description="Disordered" evidence="3">
    <location>
        <begin position="1"/>
        <end position="21"/>
    </location>
</feature>
<dbReference type="PANTHER" id="PTHR11113:SF14">
    <property type="entry name" value="N-ACETYLGLUCOSAMINE-6-PHOSPHATE DEACETYLASE"/>
    <property type="match status" value="1"/>
</dbReference>
<evidence type="ECO:0000256" key="1">
    <source>
        <dbReference type="ARBA" id="ARBA00010716"/>
    </source>
</evidence>
<dbReference type="Gene3D" id="2.30.40.10">
    <property type="entry name" value="Urease, subunit C, domain 1"/>
    <property type="match status" value="1"/>
</dbReference>
<reference evidence="5 6" key="1">
    <citation type="submission" date="2017-02" db="EMBL/GenBank/DDBJ databases">
        <authorList>
            <person name="Peterson S.W."/>
        </authorList>
    </citation>
    <scope>NUCLEOTIDE SEQUENCE [LARGE SCALE GENOMIC DNA]</scope>
    <source>
        <strain evidence="5 6">2B3F</strain>
    </source>
</reference>
<feature type="domain" description="Amidohydrolase-related" evidence="4">
    <location>
        <begin position="106"/>
        <end position="420"/>
    </location>
</feature>
<protein>
    <submittedName>
        <fullName evidence="5">N-acetylglucosamine-6-phosphate deacetylase</fullName>
        <ecNumber evidence="5">3.5.1.25</ecNumber>
    </submittedName>
</protein>
<sequence length="434" mass="43411">MTPTPPTAPVPDAGGGRRVPGAGPCILRAAHVHDGDVMHDDGRLALDVGRVLAVWSGPGLPSARSASTVVDGPGEDSAAAGEPSAGRALAARLAGAPVHDLGDVVLAPAPVDIHCHGAGGASFSDGPEAARHAASTLRAHGTAHVVASLVSEPVPVVERQVRALAPLVAEGVLAGLHLEGPWLAPDHRGAHDPAALCAPTPADVDRLLAAADGAPLMVTLAPELPGGLDAVRRLAEAGAVVGVGHTAADYGTTLQAIEAGATVATHLYNGCRRPTHRDPGPVLALLEGARAGLVTIETIADGVHLHPAVLRRTAAEAGRRWAMVSDAMAAACCADGDYRLGPLAVTVARGVARVLGEGREPGAIAGSTVTLAGSVEHAVAAGIGLEQALRAVTAVPADALGLDLGRLRPGVPAQVLVTNLVGRAVHDPVMDPAW</sequence>
<keyword evidence="2 5" id="KW-0378">Hydrolase</keyword>
<gene>
    <name evidence="5" type="ORF">FM125_02370</name>
</gene>
<dbReference type="InterPro" id="IPR032466">
    <property type="entry name" value="Metal_Hydrolase"/>
</dbReference>
<name>A0A1R4IHB3_9MICC</name>
<organism evidence="5 6">
    <name type="scientific">Micrococcus lylae</name>
    <dbReference type="NCBI Taxonomy" id="1273"/>
    <lineage>
        <taxon>Bacteria</taxon>
        <taxon>Bacillati</taxon>
        <taxon>Actinomycetota</taxon>
        <taxon>Actinomycetes</taxon>
        <taxon>Micrococcales</taxon>
        <taxon>Micrococcaceae</taxon>
        <taxon>Micrococcus</taxon>
    </lineage>
</organism>
<accession>A0A1R4IHB3</accession>